<gene>
    <name evidence="2" type="ORF">PILCRDRAFT_17171</name>
</gene>
<name>A0A0C3EF85_PILCF</name>
<dbReference type="EMBL" id="KN833357">
    <property type="protein sequence ID" value="KIM71325.1"/>
    <property type="molecule type" value="Genomic_DNA"/>
</dbReference>
<proteinExistence type="predicted"/>
<feature type="domain" description="F-box" evidence="1">
    <location>
        <begin position="25"/>
        <end position="73"/>
    </location>
</feature>
<keyword evidence="3" id="KW-1185">Reference proteome</keyword>
<dbReference type="InterPro" id="IPR036047">
    <property type="entry name" value="F-box-like_dom_sf"/>
</dbReference>
<dbReference type="InterPro" id="IPR001810">
    <property type="entry name" value="F-box_dom"/>
</dbReference>
<dbReference type="Proteomes" id="UP000054166">
    <property type="component" value="Unassembled WGS sequence"/>
</dbReference>
<sequence length="269" mass="30086">MVRSTAKKCLPRPVNKLSRSIDRLSALPTEILAILFKLAAEPGVSILYLSHVSHRFRALAVHTPSLWVNICISKWGIRSKELLALYLTRSQELPLNIALSFSSKQSHYYDDEESDDGWGSNDDDGEYLVVFRALLKALIPHVPRWRRLSIHLSTAKITFGTAMRFLETIQAPCLESFEIDHTRSRSYSPDFAPLKRGAPSLSSVTLHGIGMCVGYPPLKSVKCLDIDTSDSGKSFDMSDLHYILARSSSLTRLTIGGSFDFDDECPVHM</sequence>
<reference evidence="3" key="2">
    <citation type="submission" date="2015-01" db="EMBL/GenBank/DDBJ databases">
        <title>Evolutionary Origins and Diversification of the Mycorrhizal Mutualists.</title>
        <authorList>
            <consortium name="DOE Joint Genome Institute"/>
            <consortium name="Mycorrhizal Genomics Consortium"/>
            <person name="Kohler A."/>
            <person name="Kuo A."/>
            <person name="Nagy L.G."/>
            <person name="Floudas D."/>
            <person name="Copeland A."/>
            <person name="Barry K.W."/>
            <person name="Cichocki N."/>
            <person name="Veneault-Fourrey C."/>
            <person name="LaButti K."/>
            <person name="Lindquist E.A."/>
            <person name="Lipzen A."/>
            <person name="Lundell T."/>
            <person name="Morin E."/>
            <person name="Murat C."/>
            <person name="Riley R."/>
            <person name="Ohm R."/>
            <person name="Sun H."/>
            <person name="Tunlid A."/>
            <person name="Henrissat B."/>
            <person name="Grigoriev I.V."/>
            <person name="Hibbett D.S."/>
            <person name="Martin F."/>
        </authorList>
    </citation>
    <scope>NUCLEOTIDE SEQUENCE [LARGE SCALE GENOMIC DNA]</scope>
    <source>
        <strain evidence="3">F 1598</strain>
    </source>
</reference>
<dbReference type="HOGENOM" id="CLU_1034839_0_0_1"/>
<evidence type="ECO:0000313" key="2">
    <source>
        <dbReference type="EMBL" id="KIM71325.1"/>
    </source>
</evidence>
<dbReference type="AlphaFoldDB" id="A0A0C3EF85"/>
<accession>A0A0C3EF85</accession>
<dbReference type="SUPFAM" id="SSF81383">
    <property type="entry name" value="F-box domain"/>
    <property type="match status" value="1"/>
</dbReference>
<dbReference type="Gene3D" id="1.20.1280.50">
    <property type="match status" value="1"/>
</dbReference>
<reference evidence="2 3" key="1">
    <citation type="submission" date="2014-04" db="EMBL/GenBank/DDBJ databases">
        <authorList>
            <consortium name="DOE Joint Genome Institute"/>
            <person name="Kuo A."/>
            <person name="Tarkka M."/>
            <person name="Buscot F."/>
            <person name="Kohler A."/>
            <person name="Nagy L.G."/>
            <person name="Floudas D."/>
            <person name="Copeland A."/>
            <person name="Barry K.W."/>
            <person name="Cichocki N."/>
            <person name="Veneault-Fourrey C."/>
            <person name="LaButti K."/>
            <person name="Lindquist E.A."/>
            <person name="Lipzen A."/>
            <person name="Lundell T."/>
            <person name="Morin E."/>
            <person name="Murat C."/>
            <person name="Sun H."/>
            <person name="Tunlid A."/>
            <person name="Henrissat B."/>
            <person name="Grigoriev I.V."/>
            <person name="Hibbett D.S."/>
            <person name="Martin F."/>
            <person name="Nordberg H.P."/>
            <person name="Cantor M.N."/>
            <person name="Hua S.X."/>
        </authorList>
    </citation>
    <scope>NUCLEOTIDE SEQUENCE [LARGE SCALE GENOMIC DNA]</scope>
    <source>
        <strain evidence="2 3">F 1598</strain>
    </source>
</reference>
<protein>
    <recommendedName>
        <fullName evidence="1">F-box domain-containing protein</fullName>
    </recommendedName>
</protein>
<dbReference type="InParanoid" id="A0A0C3EF85"/>
<organism evidence="2 3">
    <name type="scientific">Piloderma croceum (strain F 1598)</name>
    <dbReference type="NCBI Taxonomy" id="765440"/>
    <lineage>
        <taxon>Eukaryota</taxon>
        <taxon>Fungi</taxon>
        <taxon>Dikarya</taxon>
        <taxon>Basidiomycota</taxon>
        <taxon>Agaricomycotina</taxon>
        <taxon>Agaricomycetes</taxon>
        <taxon>Agaricomycetidae</taxon>
        <taxon>Atheliales</taxon>
        <taxon>Atheliaceae</taxon>
        <taxon>Piloderma</taxon>
    </lineage>
</organism>
<dbReference type="OrthoDB" id="2884925at2759"/>
<evidence type="ECO:0000313" key="3">
    <source>
        <dbReference type="Proteomes" id="UP000054166"/>
    </source>
</evidence>
<dbReference type="STRING" id="765440.A0A0C3EF85"/>
<dbReference type="Pfam" id="PF12937">
    <property type="entry name" value="F-box-like"/>
    <property type="match status" value="1"/>
</dbReference>
<evidence type="ECO:0000259" key="1">
    <source>
        <dbReference type="Pfam" id="PF12937"/>
    </source>
</evidence>